<reference evidence="1 2" key="1">
    <citation type="submission" date="2024-04" db="EMBL/GenBank/DDBJ databases">
        <authorList>
            <consortium name="Genoscope - CEA"/>
            <person name="William W."/>
        </authorList>
    </citation>
    <scope>NUCLEOTIDE SEQUENCE [LARGE SCALE GENOMIC DNA]</scope>
</reference>
<evidence type="ECO:0000313" key="1">
    <source>
        <dbReference type="EMBL" id="CAL1532835.1"/>
    </source>
</evidence>
<dbReference type="Proteomes" id="UP001497497">
    <property type="component" value="Unassembled WGS sequence"/>
</dbReference>
<feature type="non-terminal residue" evidence="1">
    <location>
        <position position="149"/>
    </location>
</feature>
<dbReference type="PANTHER" id="PTHR21529:SF4">
    <property type="entry name" value="TPR AND ANKYRIN REPEAT-CONTAINING PROTEIN 1"/>
    <property type="match status" value="1"/>
</dbReference>
<evidence type="ECO:0000313" key="2">
    <source>
        <dbReference type="Proteomes" id="UP001497497"/>
    </source>
</evidence>
<dbReference type="InterPro" id="IPR039904">
    <property type="entry name" value="TRANK1"/>
</dbReference>
<sequence length="149" mass="17120">NYWELAKDLGRPHIECLSITDEANSDGLEVATLECEGNESQSSEDTDESDHNYEHLHQIFVTKNPVLCQEVENSFVKLCQTPKWLCDQVAERAEDIPNQLQEMKDNSFPLFLTSRHFLLILDASVDGQAFFPRDEDLGMKLYMPGWEPQ</sequence>
<keyword evidence="2" id="KW-1185">Reference proteome</keyword>
<protein>
    <submittedName>
        <fullName evidence="1">Uncharacterized protein</fullName>
    </submittedName>
</protein>
<dbReference type="PANTHER" id="PTHR21529">
    <property type="entry name" value="MAMMARY TURMOR VIRUS RECEPTOR HOMOLOG 1, 2 MTVR1, 2"/>
    <property type="match status" value="1"/>
</dbReference>
<feature type="non-terminal residue" evidence="1">
    <location>
        <position position="1"/>
    </location>
</feature>
<organism evidence="1 2">
    <name type="scientific">Lymnaea stagnalis</name>
    <name type="common">Great pond snail</name>
    <name type="synonym">Helix stagnalis</name>
    <dbReference type="NCBI Taxonomy" id="6523"/>
    <lineage>
        <taxon>Eukaryota</taxon>
        <taxon>Metazoa</taxon>
        <taxon>Spiralia</taxon>
        <taxon>Lophotrochozoa</taxon>
        <taxon>Mollusca</taxon>
        <taxon>Gastropoda</taxon>
        <taxon>Heterobranchia</taxon>
        <taxon>Euthyneura</taxon>
        <taxon>Panpulmonata</taxon>
        <taxon>Hygrophila</taxon>
        <taxon>Lymnaeoidea</taxon>
        <taxon>Lymnaeidae</taxon>
        <taxon>Lymnaea</taxon>
    </lineage>
</organism>
<dbReference type="EMBL" id="CAXITT010000126">
    <property type="protein sequence ID" value="CAL1532835.1"/>
    <property type="molecule type" value="Genomic_DNA"/>
</dbReference>
<dbReference type="AlphaFoldDB" id="A0AAV2HG41"/>
<gene>
    <name evidence="1" type="ORF">GSLYS_00006853001</name>
</gene>
<comment type="caution">
    <text evidence="1">The sequence shown here is derived from an EMBL/GenBank/DDBJ whole genome shotgun (WGS) entry which is preliminary data.</text>
</comment>
<accession>A0AAV2HG41</accession>
<proteinExistence type="predicted"/>
<name>A0AAV2HG41_LYMST</name>